<dbReference type="InterPro" id="IPR036259">
    <property type="entry name" value="MFS_trans_sf"/>
</dbReference>
<dbReference type="EMBL" id="KQ474073">
    <property type="protein sequence ID" value="KPV78527.1"/>
    <property type="molecule type" value="Genomic_DNA"/>
</dbReference>
<feature type="transmembrane region" description="Helical" evidence="8">
    <location>
        <begin position="68"/>
        <end position="86"/>
    </location>
</feature>
<dbReference type="OrthoDB" id="2241241at2759"/>
<dbReference type="GO" id="GO:0006811">
    <property type="term" value="P:monoatomic ion transport"/>
    <property type="evidence" value="ECO:0007669"/>
    <property type="project" value="UniProtKB-KW"/>
</dbReference>
<evidence type="ECO:0008006" key="11">
    <source>
        <dbReference type="Google" id="ProtNLM"/>
    </source>
</evidence>
<dbReference type="Pfam" id="PF07690">
    <property type="entry name" value="MFS_1"/>
    <property type="match status" value="1"/>
</dbReference>
<feature type="transmembrane region" description="Helical" evidence="8">
    <location>
        <begin position="229"/>
        <end position="251"/>
    </location>
</feature>
<keyword evidence="5" id="KW-0406">Ion transport</keyword>
<evidence type="ECO:0000256" key="6">
    <source>
        <dbReference type="ARBA" id="ARBA00023136"/>
    </source>
</evidence>
<evidence type="ECO:0000313" key="10">
    <source>
        <dbReference type="Proteomes" id="UP000053890"/>
    </source>
</evidence>
<comment type="subcellular location">
    <subcellularLocation>
        <location evidence="1">Endomembrane system</location>
        <topology evidence="1">Multi-pass membrane protein</topology>
    </subcellularLocation>
</comment>
<feature type="compositionally biased region" description="Low complexity" evidence="7">
    <location>
        <begin position="24"/>
        <end position="35"/>
    </location>
</feature>
<feature type="transmembrane region" description="Helical" evidence="8">
    <location>
        <begin position="166"/>
        <end position="185"/>
    </location>
</feature>
<dbReference type="Proteomes" id="UP000053890">
    <property type="component" value="Unassembled WGS sequence"/>
</dbReference>
<dbReference type="Gene3D" id="1.20.1250.20">
    <property type="entry name" value="MFS general substrate transporter like domains"/>
    <property type="match status" value="2"/>
</dbReference>
<accession>A0A194SD64</accession>
<dbReference type="GeneID" id="28979270"/>
<dbReference type="InterPro" id="IPR011701">
    <property type="entry name" value="MFS"/>
</dbReference>
<dbReference type="GO" id="GO:0005886">
    <property type="term" value="C:plasma membrane"/>
    <property type="evidence" value="ECO:0007669"/>
    <property type="project" value="TreeGrafter"/>
</dbReference>
<keyword evidence="10" id="KW-1185">Reference proteome</keyword>
<evidence type="ECO:0000256" key="7">
    <source>
        <dbReference type="SAM" id="MobiDB-lite"/>
    </source>
</evidence>
<keyword evidence="4 8" id="KW-1133">Transmembrane helix</keyword>
<evidence type="ECO:0000256" key="4">
    <source>
        <dbReference type="ARBA" id="ARBA00022989"/>
    </source>
</evidence>
<feature type="transmembrane region" description="Helical" evidence="8">
    <location>
        <begin position="428"/>
        <end position="446"/>
    </location>
</feature>
<organism evidence="9 10">
    <name type="scientific">Rhodotorula graminis (strain WP1)</name>
    <dbReference type="NCBI Taxonomy" id="578459"/>
    <lineage>
        <taxon>Eukaryota</taxon>
        <taxon>Fungi</taxon>
        <taxon>Dikarya</taxon>
        <taxon>Basidiomycota</taxon>
        <taxon>Pucciniomycotina</taxon>
        <taxon>Microbotryomycetes</taxon>
        <taxon>Sporidiobolales</taxon>
        <taxon>Sporidiobolaceae</taxon>
        <taxon>Rhodotorula</taxon>
    </lineage>
</organism>
<keyword evidence="6 8" id="KW-0472">Membrane</keyword>
<dbReference type="PANTHER" id="PTHR23501:SF92">
    <property type="entry name" value="GLUTATHIONE EXCHANGER 1-RELATED"/>
    <property type="match status" value="1"/>
</dbReference>
<feature type="compositionally biased region" description="Pro residues" evidence="7">
    <location>
        <begin position="1"/>
        <end position="11"/>
    </location>
</feature>
<feature type="transmembrane region" description="Helical" evidence="8">
    <location>
        <begin position="292"/>
        <end position="312"/>
    </location>
</feature>
<keyword evidence="2" id="KW-0813">Transport</keyword>
<feature type="transmembrane region" description="Helical" evidence="8">
    <location>
        <begin position="565"/>
        <end position="584"/>
    </location>
</feature>
<dbReference type="GO" id="GO:0022857">
    <property type="term" value="F:transmembrane transporter activity"/>
    <property type="evidence" value="ECO:0007669"/>
    <property type="project" value="InterPro"/>
</dbReference>
<feature type="transmembrane region" description="Helical" evidence="8">
    <location>
        <begin position="192"/>
        <end position="209"/>
    </location>
</feature>
<feature type="transmembrane region" description="Helical" evidence="8">
    <location>
        <begin position="136"/>
        <end position="160"/>
    </location>
</feature>
<dbReference type="PANTHER" id="PTHR23501">
    <property type="entry name" value="MAJOR FACILITATOR SUPERFAMILY"/>
    <property type="match status" value="1"/>
</dbReference>
<reference evidence="9 10" key="1">
    <citation type="journal article" date="2015" name="Front. Microbiol.">
        <title>Genome sequence of the plant growth promoting endophytic yeast Rhodotorula graminis WP1.</title>
        <authorList>
            <person name="Firrincieli A."/>
            <person name="Otillar R."/>
            <person name="Salamov A."/>
            <person name="Schmutz J."/>
            <person name="Khan Z."/>
            <person name="Redman R.S."/>
            <person name="Fleck N.D."/>
            <person name="Lindquist E."/>
            <person name="Grigoriev I.V."/>
            <person name="Doty S.L."/>
        </authorList>
    </citation>
    <scope>NUCLEOTIDE SEQUENCE [LARGE SCALE GENOMIC DNA]</scope>
    <source>
        <strain evidence="9 10">WP1</strain>
    </source>
</reference>
<evidence type="ECO:0000256" key="5">
    <source>
        <dbReference type="ARBA" id="ARBA00023065"/>
    </source>
</evidence>
<keyword evidence="3 8" id="KW-0812">Transmembrane</keyword>
<feature type="transmembrane region" description="Helical" evidence="8">
    <location>
        <begin position="361"/>
        <end position="383"/>
    </location>
</feature>
<evidence type="ECO:0000313" key="9">
    <source>
        <dbReference type="EMBL" id="KPV78527.1"/>
    </source>
</evidence>
<name>A0A194SD64_RHOGW</name>
<sequence length="612" mass="65127">MSAAAAPPPLSRSPSEVDHEKADSSSTSPSSTAAPEYEVGHGAVVTAKSRGVQQMEALHSRLSTKWRILLYSGFTLLAYVMSLNQYTSSSYLTAATSVSFSAHSTLTTISSIKSVFQAVSQPPIAKIADGAGRLEAYSLCVFLYALGYIVVASAQSVYAYAVGNSIYILGITGLFLLQNIIISDISSTRNRLFFSILPSVPGVINVWVSGNITQSLLGSKNENANMWRWGIGMFAILTPVLALPIMFILGYTMRQTKEQKADQAAARAAPAHVGPQRTFAQKALSVFWQLDAIGLLLLVAGFGMVLVTVTIANGKGSHWSDAHCIALLTVGGICIVAFALWERFGARHPLIPFRLLTNRTVIICALIAVLYPAAGGVIGSYFYTYLLVAGEQSTLSATRIGSIASFTSTLTAAAMGIVVRYMRYLKPIIIAGFCIDVLAFGLMIRYRGAGATRGDLIAVQIVRGLGGGCISFPVQAAIQVVSKHEHLAAITAGYLTVFYLSQGVGSAIGGGIWTNTVPNRLNELISNSTIAKQAYTNPIGLIAKYPPGTEIRQAMATAQGDAQRILSITGTCLAAVGLVLACFLQNVRLTDEQSLEQVEKAEDGKMAQLDTK</sequence>
<evidence type="ECO:0000256" key="3">
    <source>
        <dbReference type="ARBA" id="ARBA00022692"/>
    </source>
</evidence>
<proteinExistence type="predicted"/>
<feature type="transmembrane region" description="Helical" evidence="8">
    <location>
        <begin position="318"/>
        <end position="341"/>
    </location>
</feature>
<evidence type="ECO:0000256" key="8">
    <source>
        <dbReference type="SAM" id="Phobius"/>
    </source>
</evidence>
<evidence type="ECO:0000256" key="1">
    <source>
        <dbReference type="ARBA" id="ARBA00004127"/>
    </source>
</evidence>
<dbReference type="OMA" id="NGKGSHW"/>
<dbReference type="SUPFAM" id="SSF103473">
    <property type="entry name" value="MFS general substrate transporter"/>
    <property type="match status" value="1"/>
</dbReference>
<dbReference type="AlphaFoldDB" id="A0A194SD64"/>
<protein>
    <recommendedName>
        <fullName evidence="11">Major facilitator superfamily (MFS) profile domain-containing protein</fullName>
    </recommendedName>
</protein>
<feature type="region of interest" description="Disordered" evidence="7">
    <location>
        <begin position="1"/>
        <end position="36"/>
    </location>
</feature>
<dbReference type="RefSeq" id="XP_018274576.1">
    <property type="nucleotide sequence ID" value="XM_018418823.1"/>
</dbReference>
<feature type="transmembrane region" description="Helical" evidence="8">
    <location>
        <begin position="403"/>
        <end position="421"/>
    </location>
</feature>
<evidence type="ECO:0000256" key="2">
    <source>
        <dbReference type="ARBA" id="ARBA00022448"/>
    </source>
</evidence>
<dbReference type="GO" id="GO:0012505">
    <property type="term" value="C:endomembrane system"/>
    <property type="evidence" value="ECO:0007669"/>
    <property type="project" value="UniProtKB-SubCell"/>
</dbReference>
<gene>
    <name evidence="9" type="ORF">RHOBADRAFT_65935</name>
</gene>
<dbReference type="STRING" id="578459.A0A194SD64"/>